<keyword evidence="7" id="KW-1185">Reference proteome</keyword>
<dbReference type="Pfam" id="PF00149">
    <property type="entry name" value="Metallophos"/>
    <property type="match status" value="1"/>
</dbReference>
<proteinExistence type="inferred from homology"/>
<dbReference type="Gene3D" id="3.60.21.40">
    <property type="entry name" value="GpdQ, catalytic alpha/beta sandwich domain"/>
    <property type="match status" value="1"/>
</dbReference>
<dbReference type="InterPro" id="IPR050884">
    <property type="entry name" value="CNP_phosphodiesterase-III"/>
</dbReference>
<reference evidence="6 7" key="1">
    <citation type="submission" date="2016-10" db="EMBL/GenBank/DDBJ databases">
        <authorList>
            <person name="de Groot N.N."/>
        </authorList>
    </citation>
    <scope>NUCLEOTIDE SEQUENCE [LARGE SCALE GENOMIC DNA]</scope>
    <source>
        <strain evidence="6 7">DSM 26424</strain>
    </source>
</reference>
<dbReference type="AlphaFoldDB" id="A0A1G8IR50"/>
<evidence type="ECO:0000313" key="6">
    <source>
        <dbReference type="EMBL" id="SDI21227.1"/>
    </source>
</evidence>
<keyword evidence="2" id="KW-0378">Hydrolase</keyword>
<dbReference type="InterPro" id="IPR042281">
    <property type="entry name" value="GpdQ_beta-strand"/>
</dbReference>
<dbReference type="Proteomes" id="UP000199093">
    <property type="component" value="Unassembled WGS sequence"/>
</dbReference>
<evidence type="ECO:0000313" key="7">
    <source>
        <dbReference type="Proteomes" id="UP000199093"/>
    </source>
</evidence>
<dbReference type="Gene3D" id="3.30.750.180">
    <property type="entry name" value="GpdQ, beta-strand dimerisation domain"/>
    <property type="match status" value="1"/>
</dbReference>
<dbReference type="SUPFAM" id="SSF56300">
    <property type="entry name" value="Metallo-dependent phosphatases"/>
    <property type="match status" value="1"/>
</dbReference>
<dbReference type="InterPro" id="IPR029052">
    <property type="entry name" value="Metallo-depent_PP-like"/>
</dbReference>
<evidence type="ECO:0000256" key="2">
    <source>
        <dbReference type="ARBA" id="ARBA00022801"/>
    </source>
</evidence>
<dbReference type="EMBL" id="FNEJ01000002">
    <property type="protein sequence ID" value="SDI21227.1"/>
    <property type="molecule type" value="Genomic_DNA"/>
</dbReference>
<keyword evidence="1" id="KW-0479">Metal-binding</keyword>
<protein>
    <submittedName>
        <fullName evidence="6">3',5'-cyclic AMP phosphodiesterase CpdA</fullName>
    </submittedName>
</protein>
<dbReference type="PANTHER" id="PTHR42988">
    <property type="entry name" value="PHOSPHOHYDROLASE"/>
    <property type="match status" value="1"/>
</dbReference>
<comment type="similarity">
    <text evidence="4">Belongs to the cyclic nucleotide phosphodiesterase class-III family.</text>
</comment>
<feature type="domain" description="Calcineurin-like phosphoesterase" evidence="5">
    <location>
        <begin position="4"/>
        <end position="200"/>
    </location>
</feature>
<dbReference type="RefSeq" id="WP_089843160.1">
    <property type="nucleotide sequence ID" value="NZ_FNEJ01000002.1"/>
</dbReference>
<dbReference type="PANTHER" id="PTHR42988:SF2">
    <property type="entry name" value="CYCLIC NUCLEOTIDE PHOSPHODIESTERASE CBUA0032-RELATED"/>
    <property type="match status" value="1"/>
</dbReference>
<evidence type="ECO:0000259" key="5">
    <source>
        <dbReference type="Pfam" id="PF00149"/>
    </source>
</evidence>
<evidence type="ECO:0000256" key="3">
    <source>
        <dbReference type="ARBA" id="ARBA00023004"/>
    </source>
</evidence>
<dbReference type="InterPro" id="IPR026575">
    <property type="entry name" value="GpdQ/CpdA-like"/>
</dbReference>
<accession>A0A1G8IR50</accession>
<dbReference type="GO" id="GO:0004112">
    <property type="term" value="F:cyclic-nucleotide phosphodiesterase activity"/>
    <property type="evidence" value="ECO:0007669"/>
    <property type="project" value="InterPro"/>
</dbReference>
<name>A0A1G8IR50_9RHOB</name>
<dbReference type="InterPro" id="IPR004843">
    <property type="entry name" value="Calcineurin-like_PHP"/>
</dbReference>
<keyword evidence="3" id="KW-0408">Iron</keyword>
<dbReference type="GO" id="GO:0046872">
    <property type="term" value="F:metal ion binding"/>
    <property type="evidence" value="ECO:0007669"/>
    <property type="project" value="UniProtKB-KW"/>
</dbReference>
<dbReference type="STRING" id="555512.SAMN04487993_100258"/>
<dbReference type="OrthoDB" id="651281at2"/>
<dbReference type="InterPro" id="IPR042283">
    <property type="entry name" value="GpdQ_catalytic"/>
</dbReference>
<dbReference type="CDD" id="cd07402">
    <property type="entry name" value="MPP_GpdQ"/>
    <property type="match status" value="1"/>
</dbReference>
<evidence type="ECO:0000256" key="4">
    <source>
        <dbReference type="ARBA" id="ARBA00025742"/>
    </source>
</evidence>
<evidence type="ECO:0000256" key="1">
    <source>
        <dbReference type="ARBA" id="ARBA00022723"/>
    </source>
</evidence>
<organism evidence="6 7">
    <name type="scientific">Salipiger marinus</name>
    <dbReference type="NCBI Taxonomy" id="555512"/>
    <lineage>
        <taxon>Bacteria</taxon>
        <taxon>Pseudomonadati</taxon>
        <taxon>Pseudomonadota</taxon>
        <taxon>Alphaproteobacteria</taxon>
        <taxon>Rhodobacterales</taxon>
        <taxon>Roseobacteraceae</taxon>
        <taxon>Salipiger</taxon>
    </lineage>
</organism>
<sequence>MSSFIQITDPHIVAKGALVCGRSDTATALRLAVATINDRLPLLEGVTCAIVTGDLTDHGTPEEYAHFLEIMATLDLPWLAVPGNHDQRAAMRAACAGASWLPAEGPIHWQRDFGPYSVIALDTLLEGAHHGRLCAEGLEFLDSALTALGDQPAVIATHHPWLPSGIPAMDADNLHNGAALMARLEAHPGPVRMISGHVHRAVTGQIGRIPCQIAPAPCHAVALDHRAGRDPGLVLEPGAVTLYRWHEVPGPCLTSTLLPLGRFSGPWPFD</sequence>
<gene>
    <name evidence="6" type="ORF">SAMN04487993_100258</name>
</gene>